<reference evidence="2 3" key="1">
    <citation type="submission" date="2020-08" db="EMBL/GenBank/DDBJ databases">
        <title>Genomic Encyclopedia of Type Strains, Phase IV (KMG-IV): sequencing the most valuable type-strain genomes for metagenomic binning, comparative biology and taxonomic classification.</title>
        <authorList>
            <person name="Goeker M."/>
        </authorList>
    </citation>
    <scope>NUCLEOTIDE SEQUENCE [LARGE SCALE GENOMIC DNA]</scope>
    <source>
        <strain evidence="2 3">DSM 102983</strain>
    </source>
</reference>
<protein>
    <submittedName>
        <fullName evidence="2">Uncharacterized protein</fullName>
    </submittedName>
</protein>
<sequence length="387" mass="44193">MERKRFIFYGLAMLVALLLVAKILIPASPPSSSPPESLLSENDDLLERALPSLEYIRTHQPEGIPALHSVSVYSHNDSLKLDYCYPDTLITRLISPIFAPSTPTHHPEHHYQTFLATIPEGEDSFFNIEYPELWIPTTIYVVFLLFLLSVRGACLTAGILRRKWVHIDESKPQPLPCRWGKGQWIQITDTGVYICISVFIMTGLLSMSPIPKWLGDSHRKNEESKLHPPLRLEGFSMDPGKLLQPDAYGISATGGEKVCMLKLRSYLDKPLVEIIRQADDGTVQPEYIYAAKSTPRRFVVTRPDILHSLEKLYGKPIPLLKMSLLEEYDEYYRPGSGLKTLPLPVYKVEIDNKAQDLYYFPSSKPTYYHYNSNTKLRKKISSLPDKW</sequence>
<feature type="transmembrane region" description="Helical" evidence="1">
    <location>
        <begin position="7"/>
        <end position="25"/>
    </location>
</feature>
<name>A0ABR6KPM7_9BACT</name>
<gene>
    <name evidence="2" type="ORF">GGQ57_003376</name>
</gene>
<accession>A0ABR6KPM7</accession>
<keyword evidence="1" id="KW-0812">Transmembrane</keyword>
<evidence type="ECO:0000313" key="2">
    <source>
        <dbReference type="EMBL" id="MBB4623460.1"/>
    </source>
</evidence>
<evidence type="ECO:0000256" key="1">
    <source>
        <dbReference type="SAM" id="Phobius"/>
    </source>
</evidence>
<keyword evidence="3" id="KW-1185">Reference proteome</keyword>
<keyword evidence="1" id="KW-1133">Transmembrane helix</keyword>
<proteinExistence type="predicted"/>
<feature type="transmembrane region" description="Helical" evidence="1">
    <location>
        <begin position="139"/>
        <end position="160"/>
    </location>
</feature>
<evidence type="ECO:0000313" key="3">
    <source>
        <dbReference type="Proteomes" id="UP000533637"/>
    </source>
</evidence>
<feature type="transmembrane region" description="Helical" evidence="1">
    <location>
        <begin position="191"/>
        <end position="210"/>
    </location>
</feature>
<dbReference type="Proteomes" id="UP000533637">
    <property type="component" value="Unassembled WGS sequence"/>
</dbReference>
<dbReference type="RefSeq" id="WP_229801046.1">
    <property type="nucleotide sequence ID" value="NZ_BMPB01000008.1"/>
</dbReference>
<comment type="caution">
    <text evidence="2">The sequence shown here is derived from an EMBL/GenBank/DDBJ whole genome shotgun (WGS) entry which is preliminary data.</text>
</comment>
<keyword evidence="1" id="KW-0472">Membrane</keyword>
<dbReference type="EMBL" id="JACHOC010000007">
    <property type="protein sequence ID" value="MBB4623460.1"/>
    <property type="molecule type" value="Genomic_DNA"/>
</dbReference>
<organism evidence="2 3">
    <name type="scientific">Parabacteroides faecis</name>
    <dbReference type="NCBI Taxonomy" id="1217282"/>
    <lineage>
        <taxon>Bacteria</taxon>
        <taxon>Pseudomonadati</taxon>
        <taxon>Bacteroidota</taxon>
        <taxon>Bacteroidia</taxon>
        <taxon>Bacteroidales</taxon>
        <taxon>Tannerellaceae</taxon>
        <taxon>Parabacteroides</taxon>
    </lineage>
</organism>